<reference evidence="1 2" key="1">
    <citation type="submission" date="2021-08" db="EMBL/GenBank/DDBJ databases">
        <title>WGS of actinomycetes from Thailand.</title>
        <authorList>
            <person name="Thawai C."/>
        </authorList>
    </citation>
    <scope>NUCLEOTIDE SEQUENCE [LARGE SCALE GENOMIC DNA]</scope>
    <source>
        <strain evidence="1 2">PLK6-54</strain>
    </source>
</reference>
<gene>
    <name evidence="1" type="ORF">K7862_19445</name>
</gene>
<accession>A0ABS7QCU2</accession>
<sequence>MKLPRMECPDCGRPIAAGPVAGRVSKGRLWRHDPPGQARTPGGPLVSCGGSLRLVDLPGRNRQLEIAVPTTAGPAAEDRDPALF</sequence>
<dbReference type="EMBL" id="JAINZZ010000023">
    <property type="protein sequence ID" value="MBY8879797.1"/>
    <property type="molecule type" value="Genomic_DNA"/>
</dbReference>
<name>A0ABS7QCU2_9ACTN</name>
<organism evidence="1 2">
    <name type="scientific">Actinacidiphila acidipaludis</name>
    <dbReference type="NCBI Taxonomy" id="2873382"/>
    <lineage>
        <taxon>Bacteria</taxon>
        <taxon>Bacillati</taxon>
        <taxon>Actinomycetota</taxon>
        <taxon>Actinomycetes</taxon>
        <taxon>Kitasatosporales</taxon>
        <taxon>Streptomycetaceae</taxon>
        <taxon>Actinacidiphila</taxon>
    </lineage>
</organism>
<evidence type="ECO:0000313" key="1">
    <source>
        <dbReference type="EMBL" id="MBY8879797.1"/>
    </source>
</evidence>
<proteinExistence type="predicted"/>
<evidence type="ECO:0000313" key="2">
    <source>
        <dbReference type="Proteomes" id="UP000778578"/>
    </source>
</evidence>
<comment type="caution">
    <text evidence="1">The sequence shown here is derived from an EMBL/GenBank/DDBJ whole genome shotgun (WGS) entry which is preliminary data.</text>
</comment>
<protein>
    <submittedName>
        <fullName evidence="1">Uncharacterized protein</fullName>
    </submittedName>
</protein>
<keyword evidence="2" id="KW-1185">Reference proteome</keyword>
<dbReference type="Proteomes" id="UP000778578">
    <property type="component" value="Unassembled WGS sequence"/>
</dbReference>
<dbReference type="RefSeq" id="WP_222964185.1">
    <property type="nucleotide sequence ID" value="NZ_JAINZZ010000023.1"/>
</dbReference>